<dbReference type="PANTHER" id="PTHR24637">
    <property type="entry name" value="COLLAGEN"/>
    <property type="match status" value="1"/>
</dbReference>
<gene>
    <name evidence="3" type="ORF">J2Z43_000117</name>
</gene>
<dbReference type="EMBL" id="JAGGJX010000001">
    <property type="protein sequence ID" value="MBP1853727.1"/>
    <property type="molecule type" value="Genomic_DNA"/>
</dbReference>
<dbReference type="Gene3D" id="2.60.40.3350">
    <property type="match status" value="1"/>
</dbReference>
<comment type="caution">
    <text evidence="3">The sequence shown here is derived from an EMBL/GenBank/DDBJ whole genome shotgun (WGS) entry which is preliminary data.</text>
</comment>
<dbReference type="InterPro" id="IPR030392">
    <property type="entry name" value="S74_ICA"/>
</dbReference>
<organism evidence="3 4">
    <name type="scientific">Metaclostridioides mangenotii</name>
    <dbReference type="NCBI Taxonomy" id="1540"/>
    <lineage>
        <taxon>Bacteria</taxon>
        <taxon>Bacillati</taxon>
        <taxon>Bacillota</taxon>
        <taxon>Clostridia</taxon>
        <taxon>Peptostreptococcales</taxon>
        <taxon>Peptostreptococcaceae</taxon>
        <taxon>Metaclostridioides</taxon>
    </lineage>
</organism>
<feature type="compositionally biased region" description="Basic and acidic residues" evidence="1">
    <location>
        <begin position="221"/>
        <end position="241"/>
    </location>
</feature>
<evidence type="ECO:0000313" key="4">
    <source>
        <dbReference type="Proteomes" id="UP000767291"/>
    </source>
</evidence>
<reference evidence="3 4" key="1">
    <citation type="submission" date="2021-03" db="EMBL/GenBank/DDBJ databases">
        <title>Genomic Encyclopedia of Type Strains, Phase IV (KMG-IV): sequencing the most valuable type-strain genomes for metagenomic binning, comparative biology and taxonomic classification.</title>
        <authorList>
            <person name="Goeker M."/>
        </authorList>
    </citation>
    <scope>NUCLEOTIDE SEQUENCE [LARGE SCALE GENOMIC DNA]</scope>
    <source>
        <strain evidence="3 4">DSM 1289</strain>
    </source>
</reference>
<dbReference type="InterPro" id="IPR018913">
    <property type="entry name" value="BppU_N"/>
</dbReference>
<dbReference type="Pfam" id="PF01391">
    <property type="entry name" value="Collagen"/>
    <property type="match status" value="1"/>
</dbReference>
<feature type="domain" description="Peptidase S74" evidence="2">
    <location>
        <begin position="514"/>
        <end position="615"/>
    </location>
</feature>
<feature type="compositionally biased region" description="Basic and acidic residues" evidence="1">
    <location>
        <begin position="157"/>
        <end position="172"/>
    </location>
</feature>
<protein>
    <recommendedName>
        <fullName evidence="2">Peptidase S74 domain-containing protein</fullName>
    </recommendedName>
</protein>
<feature type="compositionally biased region" description="Low complexity" evidence="1">
    <location>
        <begin position="242"/>
        <end position="254"/>
    </location>
</feature>
<proteinExistence type="predicted"/>
<dbReference type="PROSITE" id="PS51688">
    <property type="entry name" value="ICA"/>
    <property type="match status" value="1"/>
</dbReference>
<evidence type="ECO:0000256" key="1">
    <source>
        <dbReference type="SAM" id="MobiDB-lite"/>
    </source>
</evidence>
<evidence type="ECO:0000313" key="3">
    <source>
        <dbReference type="EMBL" id="MBP1853727.1"/>
    </source>
</evidence>
<dbReference type="PANTHER" id="PTHR24637:SF417">
    <property type="entry name" value="COL_CUTICLE_N DOMAIN-CONTAINING PROTEIN"/>
    <property type="match status" value="1"/>
</dbReference>
<name>A0ABS4E742_9FIRM</name>
<dbReference type="Pfam" id="PF10651">
    <property type="entry name" value="BppU_N"/>
    <property type="match status" value="1"/>
</dbReference>
<dbReference type="InterPro" id="IPR008160">
    <property type="entry name" value="Collagen"/>
</dbReference>
<feature type="region of interest" description="Disordered" evidence="1">
    <location>
        <begin position="221"/>
        <end position="254"/>
    </location>
</feature>
<feature type="region of interest" description="Disordered" evidence="1">
    <location>
        <begin position="149"/>
        <end position="172"/>
    </location>
</feature>
<keyword evidence="4" id="KW-1185">Reference proteome</keyword>
<dbReference type="Proteomes" id="UP000767291">
    <property type="component" value="Unassembled WGS sequence"/>
</dbReference>
<accession>A0ABS4E742</accession>
<dbReference type="RefSeq" id="WP_209455384.1">
    <property type="nucleotide sequence ID" value="NZ_BAAACS010000017.1"/>
</dbReference>
<sequence length="621" mass="67469">MLKEFGRHKYQIKMGEGFIQDCFAVQYDSNSRVYEFQILDTGGAIRDVSGLSLQLVVAVGSKGVFANGTILNAKEGLFEVSLNSDQLSEYGKHEAQVKLFDSSGTLQSPIFAIDIGKSIFTGASAGTNIVIDYKKIEDARKVVEGWASNPEQFNGKDGADGKDGIDGKDGEDGKSFNIKDVLTSVEELEELKGTAMIGDSYLINGHIYVFSENTKDFKDAGTYKGDKGEQGAQGEKGERGEQGIQGIQGPKGDQGIQGLQGEKGDVGKDLDIIDVFESLEQLPTNLNDDNFGDCYIVGKELYIWSSTGWLNYGELSGPDGKSAYEIAKENGFEGTESEWLESLKGEGGGGSGGSVNQVTFEGADQKINFVNPDNPELTSVFDIYHNSNTSKTITVRPNSRDVKLNIGDEIGGRYINDIVTSNLIAYNALSSNILKAMSNALVIACNKNISGKSYINFRFGSSSSDPVLGLSGESKDGKYQITLSGSSSNDATQIGTADIPFTNGYFKNSINVTSDRNKKENIHYLEDKGSKLTLKDCYDYMKNVYRPATYNLIDSNKSNKNIGIIAQDSENNNVGDLIVEKIEEHYTLNEYAHATAIGAALKQAILEIEILKQEIENLKAI</sequence>
<evidence type="ECO:0000259" key="2">
    <source>
        <dbReference type="PROSITE" id="PS51688"/>
    </source>
</evidence>